<dbReference type="AlphaFoldDB" id="A0A8J6EK42"/>
<dbReference type="Proteomes" id="UP000770717">
    <property type="component" value="Unassembled WGS sequence"/>
</dbReference>
<feature type="transmembrane region" description="Helical" evidence="1">
    <location>
        <begin position="118"/>
        <end position="139"/>
    </location>
</feature>
<protein>
    <submittedName>
        <fullName evidence="2">Uncharacterized protein</fullName>
    </submittedName>
</protein>
<accession>A0A8J6EK42</accession>
<dbReference type="EMBL" id="WNTK01000292">
    <property type="protein sequence ID" value="KAG9470400.1"/>
    <property type="molecule type" value="Genomic_DNA"/>
</dbReference>
<sequence length="140" mass="15155">MGGGVFSAPPLSHLVAAFLVNPTVSSGREKVVVLVDDVENNDQTACNRIRLEQPLIPELAGLLVVFYKNEKPVCSIGAEECTSVAGSYQRNTVNESKKKIESIGTLMRSGQTINRRRLALIGLVILIIIVIIVLCAVLIR</sequence>
<proteinExistence type="predicted"/>
<evidence type="ECO:0000313" key="3">
    <source>
        <dbReference type="Proteomes" id="UP000770717"/>
    </source>
</evidence>
<evidence type="ECO:0000313" key="2">
    <source>
        <dbReference type="EMBL" id="KAG9470400.1"/>
    </source>
</evidence>
<comment type="caution">
    <text evidence="2">The sequence shown here is derived from an EMBL/GenBank/DDBJ whole genome shotgun (WGS) entry which is preliminary data.</text>
</comment>
<keyword evidence="1" id="KW-1133">Transmembrane helix</keyword>
<keyword evidence="3" id="KW-1185">Reference proteome</keyword>
<keyword evidence="1" id="KW-0472">Membrane</keyword>
<keyword evidence="1" id="KW-0812">Transmembrane</keyword>
<reference evidence="2" key="1">
    <citation type="thesis" date="2020" institute="ProQuest LLC" country="789 East Eisenhower Parkway, Ann Arbor, MI, USA">
        <title>Comparative Genomics and Chromosome Evolution.</title>
        <authorList>
            <person name="Mudd A.B."/>
        </authorList>
    </citation>
    <scope>NUCLEOTIDE SEQUENCE</scope>
    <source>
        <strain evidence="2">HN-11 Male</strain>
        <tissue evidence="2">Kidney and liver</tissue>
    </source>
</reference>
<organism evidence="2 3">
    <name type="scientific">Eleutherodactylus coqui</name>
    <name type="common">Puerto Rican coqui</name>
    <dbReference type="NCBI Taxonomy" id="57060"/>
    <lineage>
        <taxon>Eukaryota</taxon>
        <taxon>Metazoa</taxon>
        <taxon>Chordata</taxon>
        <taxon>Craniata</taxon>
        <taxon>Vertebrata</taxon>
        <taxon>Euteleostomi</taxon>
        <taxon>Amphibia</taxon>
        <taxon>Batrachia</taxon>
        <taxon>Anura</taxon>
        <taxon>Neobatrachia</taxon>
        <taxon>Hyloidea</taxon>
        <taxon>Eleutherodactylidae</taxon>
        <taxon>Eleutherodactylinae</taxon>
        <taxon>Eleutherodactylus</taxon>
        <taxon>Eleutherodactylus</taxon>
    </lineage>
</organism>
<gene>
    <name evidence="2" type="ORF">GDO78_017905</name>
</gene>
<evidence type="ECO:0000256" key="1">
    <source>
        <dbReference type="SAM" id="Phobius"/>
    </source>
</evidence>
<name>A0A8J6EK42_ELECQ</name>